<reference evidence="2" key="1">
    <citation type="journal article" date="2019" name="Int. J. Syst. Evol. Microbiol.">
        <title>The Global Catalogue of Microorganisms (GCM) 10K type strain sequencing project: providing services to taxonomists for standard genome sequencing and annotation.</title>
        <authorList>
            <consortium name="The Broad Institute Genomics Platform"/>
            <consortium name="The Broad Institute Genome Sequencing Center for Infectious Disease"/>
            <person name="Wu L."/>
            <person name="Ma J."/>
        </authorList>
    </citation>
    <scope>NUCLEOTIDE SEQUENCE [LARGE SCALE GENOMIC DNA]</scope>
    <source>
        <strain evidence="2">JCM 4087</strain>
    </source>
</reference>
<sequence length="262" mass="28798">MLDSGAMDQAVPEYNVFGSHPVEVERTFWYRWIVGHQLSFALWRAMYEVVGHSPDTVPSPPELDLLAACVDAYSAMLIYSSTVPRGHYHSHIRRRMALQHPAISGTWAPDYRPVRRIFRGKLPWQGDPSCEALGKAVARNAATHDYIADHLVPDGPSLLQQSIEAAGVTVSREKEELYDNFFLTVRRPVSRVQFVDQLRARVAGVGTDLARNGLYPNVGGHHHPVVTGQSGGLMMTLVPGALRALDEAIGLVTAQQVQGVGA</sequence>
<organism evidence="1 2">
    <name type="scientific">Streptomyces thioluteus</name>
    <dbReference type="NCBI Taxonomy" id="66431"/>
    <lineage>
        <taxon>Bacteria</taxon>
        <taxon>Bacillati</taxon>
        <taxon>Actinomycetota</taxon>
        <taxon>Actinomycetes</taxon>
        <taxon>Kitasatosporales</taxon>
        <taxon>Streptomycetaceae</taxon>
        <taxon>Streptomyces</taxon>
    </lineage>
</organism>
<evidence type="ECO:0000313" key="1">
    <source>
        <dbReference type="EMBL" id="GAA2923039.1"/>
    </source>
</evidence>
<dbReference type="Proteomes" id="UP001501102">
    <property type="component" value="Unassembled WGS sequence"/>
</dbReference>
<proteinExistence type="predicted"/>
<comment type="caution">
    <text evidence="1">The sequence shown here is derived from an EMBL/GenBank/DDBJ whole genome shotgun (WGS) entry which is preliminary data.</text>
</comment>
<accession>A0ABP6J7N4</accession>
<dbReference type="RefSeq" id="WP_344962283.1">
    <property type="nucleotide sequence ID" value="NZ_BAAAXZ010000072.1"/>
</dbReference>
<gene>
    <name evidence="1" type="ORF">GCM10020221_18930</name>
</gene>
<name>A0ABP6J7N4_STRTU</name>
<evidence type="ECO:0000313" key="2">
    <source>
        <dbReference type="Proteomes" id="UP001501102"/>
    </source>
</evidence>
<dbReference type="EMBL" id="BAAAXZ010000072">
    <property type="protein sequence ID" value="GAA2923039.1"/>
    <property type="molecule type" value="Genomic_DNA"/>
</dbReference>
<keyword evidence="2" id="KW-1185">Reference proteome</keyword>
<evidence type="ECO:0008006" key="3">
    <source>
        <dbReference type="Google" id="ProtNLM"/>
    </source>
</evidence>
<protein>
    <recommendedName>
        <fullName evidence="3">L-tyrosine 3-hydroxylase</fullName>
    </recommendedName>
</protein>